<dbReference type="OrthoDB" id="288590at2759"/>
<evidence type="ECO:0000256" key="3">
    <source>
        <dbReference type="ARBA" id="ARBA00023002"/>
    </source>
</evidence>
<keyword evidence="8" id="KW-1185">Reference proteome</keyword>
<dbReference type="InterPro" id="IPR044861">
    <property type="entry name" value="IPNS-like_FE2OG_OXY"/>
</dbReference>
<dbReference type="OMA" id="FWHVGRE"/>
<evidence type="ECO:0000313" key="7">
    <source>
        <dbReference type="EMBL" id="CEG46122.1"/>
    </source>
</evidence>
<keyword evidence="4 5" id="KW-0408">Iron</keyword>
<dbReference type="PANTHER" id="PTHR10209">
    <property type="entry name" value="OXIDOREDUCTASE, 2OG-FE II OXYGENASE FAMILY PROTEIN"/>
    <property type="match status" value="1"/>
</dbReference>
<feature type="domain" description="Fe2OG dioxygenase" evidence="6">
    <location>
        <begin position="163"/>
        <end position="265"/>
    </location>
</feature>
<dbReference type="InterPro" id="IPR027443">
    <property type="entry name" value="IPNS-like_sf"/>
</dbReference>
<evidence type="ECO:0000313" key="8">
    <source>
        <dbReference type="Proteomes" id="UP000054928"/>
    </source>
</evidence>
<dbReference type="GO" id="GO:0051213">
    <property type="term" value="F:dioxygenase activity"/>
    <property type="evidence" value="ECO:0007669"/>
    <property type="project" value="UniProtKB-KW"/>
</dbReference>
<dbReference type="Pfam" id="PF03171">
    <property type="entry name" value="2OG-FeII_Oxy"/>
    <property type="match status" value="1"/>
</dbReference>
<dbReference type="SUPFAM" id="SSF51197">
    <property type="entry name" value="Clavaminate synthase-like"/>
    <property type="match status" value="1"/>
</dbReference>
<dbReference type="InterPro" id="IPR005123">
    <property type="entry name" value="Oxoglu/Fe-dep_dioxygenase_dom"/>
</dbReference>
<reference evidence="8" key="1">
    <citation type="submission" date="2014-09" db="EMBL/GenBank/DDBJ databases">
        <authorList>
            <person name="Sharma Rahul"/>
            <person name="Thines Marco"/>
        </authorList>
    </citation>
    <scope>NUCLEOTIDE SEQUENCE [LARGE SCALE GENOMIC DNA]</scope>
</reference>
<evidence type="ECO:0000256" key="2">
    <source>
        <dbReference type="ARBA" id="ARBA00022723"/>
    </source>
</evidence>
<dbReference type="Pfam" id="PF14226">
    <property type="entry name" value="DIOX_N"/>
    <property type="match status" value="1"/>
</dbReference>
<accession>A0A0P1AZ76</accession>
<name>A0A0P1AZ76_PLAHL</name>
<evidence type="ECO:0000256" key="1">
    <source>
        <dbReference type="ARBA" id="ARBA00008056"/>
    </source>
</evidence>
<dbReference type="STRING" id="4781.A0A0P1AZ76"/>
<dbReference type="Proteomes" id="UP000054928">
    <property type="component" value="Unassembled WGS sequence"/>
</dbReference>
<keyword evidence="2 5" id="KW-0479">Metal-binding</keyword>
<evidence type="ECO:0000256" key="5">
    <source>
        <dbReference type="RuleBase" id="RU003682"/>
    </source>
</evidence>
<dbReference type="PRINTS" id="PR00682">
    <property type="entry name" value="IPNSYNTHASE"/>
</dbReference>
<dbReference type="RefSeq" id="XP_024582491.1">
    <property type="nucleotide sequence ID" value="XM_024716943.1"/>
</dbReference>
<comment type="similarity">
    <text evidence="1 5">Belongs to the iron/ascorbate-dependent oxidoreductase family.</text>
</comment>
<proteinExistence type="inferred from homology"/>
<protein>
    <submittedName>
        <fullName evidence="7">Gibberellin 2-beta-dioxygenase</fullName>
    </submittedName>
</protein>
<dbReference type="AlphaFoldDB" id="A0A0P1AZ76"/>
<dbReference type="GeneID" id="36397599"/>
<dbReference type="InterPro" id="IPR026992">
    <property type="entry name" value="DIOX_N"/>
</dbReference>
<keyword evidence="3 5" id="KW-0560">Oxidoreductase</keyword>
<sequence>MTIPEVDYASPNASEQLRLACTTVGFFYLVNHGISDALIAQVYQEMTLFFSQPLEDKRLVLANKYMRGYTLMSEETLNPSVQIKGDTKEGYYICRHVPLDSDEMKLPLHGPNIFPNKAKFPTFQETMETYYAAMCQLAFNVARLFAEAAGEKGKFDGLGMFDKPMAALRLLHYSPEKADVNKGIFGAGAHTDYGLVTLLSTDMTGGLQILHEEKWMDVPPRRDAFVVNIGDMAERFTNGKFKSTRHRVVNVSGKDRYSVPFFYDPNFTCQVECFPSCVTDKNPARYPPTTSGQHLLDMYKQTYAAFGNCQ</sequence>
<dbReference type="PROSITE" id="PS51471">
    <property type="entry name" value="FE2OG_OXY"/>
    <property type="match status" value="1"/>
</dbReference>
<dbReference type="PANTHER" id="PTHR10209:SF867">
    <property type="entry name" value="2-OXOGLUTARATE (2OG) AND FE(II)-DEPENDENT OXYGENASE SUPERFAMILY PROTEIN"/>
    <property type="match status" value="1"/>
</dbReference>
<keyword evidence="7" id="KW-0223">Dioxygenase</keyword>
<dbReference type="Gene3D" id="2.60.120.330">
    <property type="entry name" value="B-lactam Antibiotic, Isopenicillin N Synthase, Chain"/>
    <property type="match status" value="1"/>
</dbReference>
<organism evidence="7 8">
    <name type="scientific">Plasmopara halstedii</name>
    <name type="common">Downy mildew of sunflower</name>
    <dbReference type="NCBI Taxonomy" id="4781"/>
    <lineage>
        <taxon>Eukaryota</taxon>
        <taxon>Sar</taxon>
        <taxon>Stramenopiles</taxon>
        <taxon>Oomycota</taxon>
        <taxon>Peronosporomycetes</taxon>
        <taxon>Peronosporales</taxon>
        <taxon>Peronosporaceae</taxon>
        <taxon>Plasmopara</taxon>
    </lineage>
</organism>
<evidence type="ECO:0000259" key="6">
    <source>
        <dbReference type="PROSITE" id="PS51471"/>
    </source>
</evidence>
<dbReference type="EMBL" id="CCYD01002047">
    <property type="protein sequence ID" value="CEG46122.1"/>
    <property type="molecule type" value="Genomic_DNA"/>
</dbReference>
<dbReference type="GO" id="GO:0046872">
    <property type="term" value="F:metal ion binding"/>
    <property type="evidence" value="ECO:0007669"/>
    <property type="project" value="UniProtKB-KW"/>
</dbReference>
<evidence type="ECO:0000256" key="4">
    <source>
        <dbReference type="ARBA" id="ARBA00023004"/>
    </source>
</evidence>